<dbReference type="InterPro" id="IPR003598">
    <property type="entry name" value="Ig_sub2"/>
</dbReference>
<evidence type="ECO:0000313" key="3">
    <source>
        <dbReference type="Proteomes" id="UP001347796"/>
    </source>
</evidence>
<dbReference type="InterPro" id="IPR003599">
    <property type="entry name" value="Ig_sub"/>
</dbReference>
<feature type="domain" description="Ig-like" evidence="1">
    <location>
        <begin position="242"/>
        <end position="336"/>
    </location>
</feature>
<evidence type="ECO:0000313" key="2">
    <source>
        <dbReference type="EMBL" id="KAK6180138.1"/>
    </source>
</evidence>
<dbReference type="InterPro" id="IPR013098">
    <property type="entry name" value="Ig_I-set"/>
</dbReference>
<sequence>MAKMAGKKTHVRGVVRLITAMIGFLCFIGQVTGVHIPKFHVQSLDAKYSLGGDAVLKCKVTNTGGRTVVWRKLSDPFPISIGTNKFTPSSKYRIRNVISSDTWSLTIRKLEVADAGDYECRVTGPGNYAMTISLIIPGDDNTHFLSAPADVTSSIGETIILPCKVNHLKKHKVAWLDQQGEVISLRKKVMNGDRSFRVIHKAREEWSLRIKGVREEHFGRYTCLVNSNPVISRSVLLKNKGPSVSSPFLNLPTGKKNAEEGETVELQCLFQGFPEPKVTWYRRVIRDGKKKKEGLRHKGMTLPITAVKPEDAGDYYCTGKNGVKPLSRGKIKLEVNAKATTIPPPTTPFVPTGPGAPWVTVVEEKVGQRKGNDVFVECLAIGVPIPSVYWKRHSSRIYDGYKYKTFNTIKDTFTFHSKLRIRSVLDENYGDYECVGVNHHGSKVSVVNLYETTD</sequence>
<organism evidence="2 3">
    <name type="scientific">Patella caerulea</name>
    <name type="common">Rayed Mediterranean limpet</name>
    <dbReference type="NCBI Taxonomy" id="87958"/>
    <lineage>
        <taxon>Eukaryota</taxon>
        <taxon>Metazoa</taxon>
        <taxon>Spiralia</taxon>
        <taxon>Lophotrochozoa</taxon>
        <taxon>Mollusca</taxon>
        <taxon>Gastropoda</taxon>
        <taxon>Patellogastropoda</taxon>
        <taxon>Patelloidea</taxon>
        <taxon>Patellidae</taxon>
        <taxon>Patella</taxon>
    </lineage>
</organism>
<dbReference type="GO" id="GO:0050808">
    <property type="term" value="P:synapse organization"/>
    <property type="evidence" value="ECO:0007669"/>
    <property type="project" value="TreeGrafter"/>
</dbReference>
<feature type="domain" description="Ig-like" evidence="1">
    <location>
        <begin position="37"/>
        <end position="133"/>
    </location>
</feature>
<dbReference type="GO" id="GO:0005886">
    <property type="term" value="C:plasma membrane"/>
    <property type="evidence" value="ECO:0007669"/>
    <property type="project" value="TreeGrafter"/>
</dbReference>
<dbReference type="PANTHER" id="PTHR45080">
    <property type="entry name" value="CONTACTIN 5"/>
    <property type="match status" value="1"/>
</dbReference>
<evidence type="ECO:0000259" key="1">
    <source>
        <dbReference type="PROSITE" id="PS50835"/>
    </source>
</evidence>
<feature type="domain" description="Ig-like" evidence="1">
    <location>
        <begin position="137"/>
        <end position="236"/>
    </location>
</feature>
<dbReference type="InterPro" id="IPR007110">
    <property type="entry name" value="Ig-like_dom"/>
</dbReference>
<dbReference type="InterPro" id="IPR013106">
    <property type="entry name" value="Ig_V-set"/>
</dbReference>
<dbReference type="GO" id="GO:0043025">
    <property type="term" value="C:neuronal cell body"/>
    <property type="evidence" value="ECO:0007669"/>
    <property type="project" value="TreeGrafter"/>
</dbReference>
<dbReference type="EMBL" id="JAZGQO010000008">
    <property type="protein sequence ID" value="KAK6180138.1"/>
    <property type="molecule type" value="Genomic_DNA"/>
</dbReference>
<dbReference type="GO" id="GO:0030424">
    <property type="term" value="C:axon"/>
    <property type="evidence" value="ECO:0007669"/>
    <property type="project" value="TreeGrafter"/>
</dbReference>
<dbReference type="InterPro" id="IPR013783">
    <property type="entry name" value="Ig-like_fold"/>
</dbReference>
<feature type="domain" description="Ig-like" evidence="1">
    <location>
        <begin position="357"/>
        <end position="445"/>
    </location>
</feature>
<comment type="caution">
    <text evidence="2">The sequence shown here is derived from an EMBL/GenBank/DDBJ whole genome shotgun (WGS) entry which is preliminary data.</text>
</comment>
<dbReference type="Pfam" id="PF13927">
    <property type="entry name" value="Ig_3"/>
    <property type="match status" value="2"/>
</dbReference>
<dbReference type="InterPro" id="IPR050958">
    <property type="entry name" value="Cell_Adh-Cytoskel_Orgn"/>
</dbReference>
<keyword evidence="3" id="KW-1185">Reference proteome</keyword>
<dbReference type="SMART" id="SM00408">
    <property type="entry name" value="IGc2"/>
    <property type="match status" value="4"/>
</dbReference>
<accession>A0AAN8JRE8</accession>
<dbReference type="CDD" id="cd00096">
    <property type="entry name" value="Ig"/>
    <property type="match status" value="1"/>
</dbReference>
<dbReference type="AlphaFoldDB" id="A0AAN8JRE8"/>
<dbReference type="PANTHER" id="PTHR45080:SF32">
    <property type="entry name" value="MAM DOMAIN CONTAINING GLYCOSYLPHOSPHATIDYLINOSITOL ANCHOR 1"/>
    <property type="match status" value="1"/>
</dbReference>
<protein>
    <recommendedName>
        <fullName evidence="1">Ig-like domain-containing protein</fullName>
    </recommendedName>
</protein>
<dbReference type="PROSITE" id="PS50835">
    <property type="entry name" value="IG_LIKE"/>
    <property type="match status" value="4"/>
</dbReference>
<dbReference type="InterPro" id="IPR036179">
    <property type="entry name" value="Ig-like_dom_sf"/>
</dbReference>
<dbReference type="SUPFAM" id="SSF48726">
    <property type="entry name" value="Immunoglobulin"/>
    <property type="match status" value="4"/>
</dbReference>
<dbReference type="GO" id="GO:0008046">
    <property type="term" value="F:axon guidance receptor activity"/>
    <property type="evidence" value="ECO:0007669"/>
    <property type="project" value="TreeGrafter"/>
</dbReference>
<proteinExistence type="predicted"/>
<gene>
    <name evidence="2" type="ORF">SNE40_012343</name>
</gene>
<name>A0AAN8JRE8_PATCE</name>
<dbReference type="SMART" id="SM00409">
    <property type="entry name" value="IG"/>
    <property type="match status" value="4"/>
</dbReference>
<dbReference type="Proteomes" id="UP001347796">
    <property type="component" value="Unassembled WGS sequence"/>
</dbReference>
<dbReference type="SMART" id="SM00406">
    <property type="entry name" value="IGv"/>
    <property type="match status" value="3"/>
</dbReference>
<dbReference type="Gene3D" id="2.60.40.10">
    <property type="entry name" value="Immunoglobulins"/>
    <property type="match status" value="4"/>
</dbReference>
<dbReference type="Pfam" id="PF07679">
    <property type="entry name" value="I-set"/>
    <property type="match status" value="2"/>
</dbReference>
<reference evidence="2 3" key="1">
    <citation type="submission" date="2024-01" db="EMBL/GenBank/DDBJ databases">
        <title>The genome of the rayed Mediterranean limpet Patella caerulea (Linnaeus, 1758).</title>
        <authorList>
            <person name="Anh-Thu Weber A."/>
            <person name="Halstead-Nussloch G."/>
        </authorList>
    </citation>
    <scope>NUCLEOTIDE SEQUENCE [LARGE SCALE GENOMIC DNA]</scope>
    <source>
        <strain evidence="2">AATW-2023a</strain>
        <tissue evidence="2">Whole specimen</tissue>
    </source>
</reference>
<dbReference type="GO" id="GO:0007156">
    <property type="term" value="P:homophilic cell adhesion via plasma membrane adhesion molecules"/>
    <property type="evidence" value="ECO:0007669"/>
    <property type="project" value="TreeGrafter"/>
</dbReference>